<evidence type="ECO:0000313" key="2">
    <source>
        <dbReference type="Proteomes" id="UP000280834"/>
    </source>
</evidence>
<accession>A0A3P7W2D1</accession>
<organism evidence="1 2">
    <name type="scientific">Brugia timori</name>
    <dbReference type="NCBI Taxonomy" id="42155"/>
    <lineage>
        <taxon>Eukaryota</taxon>
        <taxon>Metazoa</taxon>
        <taxon>Ecdysozoa</taxon>
        <taxon>Nematoda</taxon>
        <taxon>Chromadorea</taxon>
        <taxon>Rhabditida</taxon>
        <taxon>Spirurina</taxon>
        <taxon>Spiruromorpha</taxon>
        <taxon>Filarioidea</taxon>
        <taxon>Onchocercidae</taxon>
        <taxon>Brugia</taxon>
    </lineage>
</organism>
<dbReference type="AlphaFoldDB" id="A0A3P7W2D1"/>
<gene>
    <name evidence="1" type="ORF">BTMF_LOCUS2033</name>
</gene>
<evidence type="ECO:0000313" key="1">
    <source>
        <dbReference type="EMBL" id="VDO11628.1"/>
    </source>
</evidence>
<name>A0A3P7W2D1_9BILA</name>
<proteinExistence type="predicted"/>
<sequence length="80" mass="9561">MEFNNFSLQLFVKKLKQAQLVHISGIIQINFEGRNSDKGVSVSLLNQFSSHYIIWKYLYRKFWNSVLLRRAYYVKDLLDS</sequence>
<protein>
    <submittedName>
        <fullName evidence="1">Uncharacterized protein</fullName>
    </submittedName>
</protein>
<reference evidence="1 2" key="1">
    <citation type="submission" date="2018-11" db="EMBL/GenBank/DDBJ databases">
        <authorList>
            <consortium name="Pathogen Informatics"/>
        </authorList>
    </citation>
    <scope>NUCLEOTIDE SEQUENCE [LARGE SCALE GENOMIC DNA]</scope>
</reference>
<keyword evidence="2" id="KW-1185">Reference proteome</keyword>
<dbReference type="EMBL" id="UZAG01001575">
    <property type="protein sequence ID" value="VDO11628.1"/>
    <property type="molecule type" value="Genomic_DNA"/>
</dbReference>
<dbReference type="Proteomes" id="UP000280834">
    <property type="component" value="Unassembled WGS sequence"/>
</dbReference>